<dbReference type="Pfam" id="PF07690">
    <property type="entry name" value="MFS_1"/>
    <property type="match status" value="1"/>
</dbReference>
<dbReference type="InParanoid" id="A0A168QUI5"/>
<evidence type="ECO:0000256" key="1">
    <source>
        <dbReference type="ARBA" id="ARBA00004141"/>
    </source>
</evidence>
<gene>
    <name evidence="20" type="primary">ABSGL_11459.1 scaffold 12295</name>
</gene>
<evidence type="ECO:0000256" key="4">
    <source>
        <dbReference type="ARBA" id="ARBA00044881"/>
    </source>
</evidence>
<evidence type="ECO:0000313" key="20">
    <source>
        <dbReference type="EMBL" id="SAM05584.1"/>
    </source>
</evidence>
<feature type="transmembrane region" description="Helical" evidence="19">
    <location>
        <begin position="251"/>
        <end position="278"/>
    </location>
</feature>
<comment type="catalytic activity">
    <reaction evidence="13">
        <text>L-alanyl-L-lysine(out) = L-alanyl-L-lysine(in)</text>
        <dbReference type="Rhea" id="RHEA:79415"/>
        <dbReference type="ChEBI" id="CHEBI:192470"/>
    </reaction>
</comment>
<comment type="catalytic activity">
    <reaction evidence="10">
        <text>L-lysyl-L-lysine(out) = L-lysyl-L-lysine(in)</text>
        <dbReference type="Rhea" id="RHEA:79403"/>
        <dbReference type="ChEBI" id="CHEBI:229956"/>
    </reaction>
</comment>
<dbReference type="STRING" id="4829.A0A168QUI5"/>
<evidence type="ECO:0000256" key="6">
    <source>
        <dbReference type="ARBA" id="ARBA00044891"/>
    </source>
</evidence>
<feature type="transmembrane region" description="Helical" evidence="19">
    <location>
        <begin position="64"/>
        <end position="86"/>
    </location>
</feature>
<feature type="transmembrane region" description="Helical" evidence="19">
    <location>
        <begin position="199"/>
        <end position="221"/>
    </location>
</feature>
<comment type="catalytic activity">
    <reaction evidence="14">
        <text>L-lysyl-glycine(out) = L-lysyl-glycine(in)</text>
        <dbReference type="Rhea" id="RHEA:79407"/>
        <dbReference type="ChEBI" id="CHEBI:191202"/>
    </reaction>
</comment>
<comment type="catalytic activity">
    <reaction evidence="8">
        <text>L-aspartyl-L-lysine(out) = L-aspartyl-L-lysine(in)</text>
        <dbReference type="Rhea" id="RHEA:79411"/>
        <dbReference type="ChEBI" id="CHEBI:229953"/>
    </reaction>
</comment>
<evidence type="ECO:0000256" key="15">
    <source>
        <dbReference type="ARBA" id="ARBA00044985"/>
    </source>
</evidence>
<keyword evidence="21" id="KW-1185">Reference proteome</keyword>
<dbReference type="Gene3D" id="1.20.1250.20">
    <property type="entry name" value="MFS general substrate transporter like domains"/>
    <property type="match status" value="2"/>
</dbReference>
<dbReference type="OMA" id="SCETTCL"/>
<evidence type="ECO:0000256" key="13">
    <source>
        <dbReference type="ARBA" id="ARBA00044919"/>
    </source>
</evidence>
<reference evidence="20" key="1">
    <citation type="submission" date="2016-04" db="EMBL/GenBank/DDBJ databases">
        <authorList>
            <person name="Evans L.H."/>
            <person name="Alamgir A."/>
            <person name="Owens N."/>
            <person name="Weber N.D."/>
            <person name="Virtaneva K."/>
            <person name="Barbian K."/>
            <person name="Babar A."/>
            <person name="Rosenke K."/>
        </authorList>
    </citation>
    <scope>NUCLEOTIDE SEQUENCE [LARGE SCALE GENOMIC DNA]</scope>
    <source>
        <strain evidence="20">CBS 101.48</strain>
    </source>
</reference>
<dbReference type="Proteomes" id="UP000078561">
    <property type="component" value="Unassembled WGS sequence"/>
</dbReference>
<evidence type="ECO:0000256" key="17">
    <source>
        <dbReference type="ARBA" id="ARBA00045709"/>
    </source>
</evidence>
<protein>
    <recommendedName>
        <fullName evidence="15">Lysosomal dipeptide transporter MFSD1</fullName>
    </recommendedName>
    <alternativeName>
        <fullName evidence="16">Major facilitator superfamily domain-containing protein 1</fullName>
    </alternativeName>
</protein>
<organism evidence="20">
    <name type="scientific">Absidia glauca</name>
    <name type="common">Pin mould</name>
    <dbReference type="NCBI Taxonomy" id="4829"/>
    <lineage>
        <taxon>Eukaryota</taxon>
        <taxon>Fungi</taxon>
        <taxon>Fungi incertae sedis</taxon>
        <taxon>Mucoromycota</taxon>
        <taxon>Mucoromycotina</taxon>
        <taxon>Mucoromycetes</taxon>
        <taxon>Mucorales</taxon>
        <taxon>Cunninghamellaceae</taxon>
        <taxon>Absidia</taxon>
    </lineage>
</organism>
<evidence type="ECO:0000256" key="10">
    <source>
        <dbReference type="ARBA" id="ARBA00044900"/>
    </source>
</evidence>
<feature type="transmembrane region" description="Helical" evidence="19">
    <location>
        <begin position="352"/>
        <end position="373"/>
    </location>
</feature>
<comment type="catalytic activity">
    <reaction evidence="12">
        <text>L-histidyl-L-alpha-amino acid(out) = L-histidyl-L-alpha-amino acid(in)</text>
        <dbReference type="Rhea" id="RHEA:79379"/>
        <dbReference type="ChEBI" id="CHEBI:229964"/>
    </reaction>
</comment>
<comment type="catalytic activity">
    <reaction evidence="5">
        <text>L-alpha-aminoacyl-L-histidine(out) = L-alpha-aminoacyl-L-histidine(in)</text>
        <dbReference type="Rhea" id="RHEA:79375"/>
        <dbReference type="ChEBI" id="CHEBI:229967"/>
    </reaction>
</comment>
<comment type="catalytic activity">
    <reaction evidence="2">
        <text>L-lysyl-L-alanine(out) = L-lysyl-L-alanine(in)</text>
        <dbReference type="Rhea" id="RHEA:79399"/>
        <dbReference type="ChEBI" id="CHEBI:229954"/>
    </reaction>
</comment>
<comment type="subunit">
    <text evidence="18">Homodimer. Interacts with lysosomal protein GLMP (via lumenal domain); the interaction starts while both proteins are still in the endoplasmic reticulum and is required for stabilization of MFSD1 in lysosomes but has no direct effect on its targeting to lysosomes or transporter activity.</text>
</comment>
<evidence type="ECO:0000256" key="19">
    <source>
        <dbReference type="SAM" id="Phobius"/>
    </source>
</evidence>
<dbReference type="OrthoDB" id="424834at2759"/>
<comment type="catalytic activity">
    <reaction evidence="6">
        <text>L-lysyl-L-alpha-amino acid(out) = L-lysyl-L-alpha-amino acid(in)</text>
        <dbReference type="Rhea" id="RHEA:79387"/>
        <dbReference type="ChEBI" id="CHEBI:229965"/>
    </reaction>
</comment>
<evidence type="ECO:0000256" key="7">
    <source>
        <dbReference type="ARBA" id="ARBA00044893"/>
    </source>
</evidence>
<keyword evidence="19" id="KW-1133">Transmembrane helix</keyword>
<evidence type="ECO:0000256" key="16">
    <source>
        <dbReference type="ARBA" id="ARBA00045018"/>
    </source>
</evidence>
<sequence length="501" mass="54848">MVSSPTEHSPLLQKQSIPSGCCGANNGTGGCCSTSSAHPSSTSNGDNDVISCQLSDQSWQAKSIALMCALLLAVGSHFAAHTLGAMKNTIKEVRIRDHKLTVWRATIVSGHCQHHPPGNVLVALSTHSANWNIMIVGRVLYGVGSGSVVIVQETILSQWFRGRSLAAVVALMLTVSRLASFLAQATVIPISNWSGWYGYGFWFSALLCFFSLVINLVYIVLLRKVFPVSDVDQCRSIQTIKRKKAFKWSKLLFLPHAYWLIVSMEFLLGGGWGCFLHINSELVKLRFGYNNSDAAATASVAQVLPIFFMPLLGVLVDKYGKRPLMMVCSGVTFSLAMYLLEYTNLNPLVGMLSFSLSLALGPVGLVSSVPVLLPLSLVGTGLGLVKCATNIGASLFDIVTGWLQDQDANKGYTGVMIFFIVLGALSILSGIVLWILDYQIYDNLLDQSAVLAQRREKMDTSYKKHDAMEERPLKMNYFYGAILLGLMVNSWGLFIRFIIHQ</sequence>
<proteinExistence type="predicted"/>
<dbReference type="InterPro" id="IPR036259">
    <property type="entry name" value="MFS_trans_sf"/>
</dbReference>
<dbReference type="GO" id="GO:0016020">
    <property type="term" value="C:membrane"/>
    <property type="evidence" value="ECO:0007669"/>
    <property type="project" value="UniProtKB-SubCell"/>
</dbReference>
<dbReference type="AlphaFoldDB" id="A0A168QUI5"/>
<feature type="transmembrane region" description="Helical" evidence="19">
    <location>
        <begin position="165"/>
        <end position="187"/>
    </location>
</feature>
<comment type="catalytic activity">
    <reaction evidence="9">
        <text>L-arginyl-L-alpha-amino acid(out) = L-arginyl-L-alpha-amino acid(in)</text>
        <dbReference type="Rhea" id="RHEA:79371"/>
        <dbReference type="ChEBI" id="CHEBI:84315"/>
    </reaction>
</comment>
<evidence type="ECO:0000256" key="3">
    <source>
        <dbReference type="ARBA" id="ARBA00044878"/>
    </source>
</evidence>
<evidence type="ECO:0000256" key="18">
    <source>
        <dbReference type="ARBA" id="ARBA00046376"/>
    </source>
</evidence>
<dbReference type="SUPFAM" id="SSF103473">
    <property type="entry name" value="MFS general substrate transporter"/>
    <property type="match status" value="1"/>
</dbReference>
<comment type="catalytic activity">
    <reaction evidence="7">
        <text>L-alpha-aminoacyl-L-lysine(out) = L-alpha-aminoacyl-L-lysine(in)</text>
        <dbReference type="Rhea" id="RHEA:79383"/>
        <dbReference type="ChEBI" id="CHEBI:229966"/>
    </reaction>
</comment>
<evidence type="ECO:0000256" key="12">
    <source>
        <dbReference type="ARBA" id="ARBA00044912"/>
    </source>
</evidence>
<comment type="catalytic activity">
    <reaction evidence="11">
        <text>L-arginyl-glycine(out) = L-arginyl-glycine(in)</text>
        <dbReference type="Rhea" id="RHEA:79391"/>
        <dbReference type="ChEBI" id="CHEBI:229955"/>
    </reaction>
</comment>
<dbReference type="GO" id="GO:0022857">
    <property type="term" value="F:transmembrane transporter activity"/>
    <property type="evidence" value="ECO:0007669"/>
    <property type="project" value="InterPro"/>
</dbReference>
<evidence type="ECO:0000313" key="21">
    <source>
        <dbReference type="Proteomes" id="UP000078561"/>
    </source>
</evidence>
<evidence type="ECO:0000256" key="14">
    <source>
        <dbReference type="ARBA" id="ARBA00044924"/>
    </source>
</evidence>
<evidence type="ECO:0000256" key="2">
    <source>
        <dbReference type="ARBA" id="ARBA00044876"/>
    </source>
</evidence>
<comment type="function">
    <text evidence="17">Lysosomal dipeptide uniporter that selectively exports lysine, arginine or histidine-containing dipeptides with a net positive charge from the lysosome lumen into the cytosol. Could play a role in a specific type of protein O-glycosylation indirectly regulating macrophages migration and tissue invasion. Also essential for liver homeostasis.</text>
</comment>
<dbReference type="PANTHER" id="PTHR23512">
    <property type="entry name" value="MAJOR FACILITATOR SUPERFAMILY DOMAIN-CONTAINING PROTEIN 1"/>
    <property type="match status" value="1"/>
</dbReference>
<feature type="transmembrane region" description="Helical" evidence="19">
    <location>
        <begin position="415"/>
        <end position="436"/>
    </location>
</feature>
<feature type="transmembrane region" description="Helical" evidence="19">
    <location>
        <begin position="477"/>
        <end position="499"/>
    </location>
</feature>
<dbReference type="EMBL" id="LT554468">
    <property type="protein sequence ID" value="SAM05584.1"/>
    <property type="molecule type" value="Genomic_DNA"/>
</dbReference>
<name>A0A168QUI5_ABSGL</name>
<dbReference type="PANTHER" id="PTHR23512:SF12">
    <property type="entry name" value="TRANSPORTER, PUTATIVE (AFU_ORTHOLOGUE AFUA_4G00260)-RELATED"/>
    <property type="match status" value="1"/>
</dbReference>
<feature type="transmembrane region" description="Helical" evidence="19">
    <location>
        <begin position="298"/>
        <end position="316"/>
    </location>
</feature>
<comment type="catalytic activity">
    <reaction evidence="3">
        <text>L-histidyl-glycine(out) = L-histidyl-glycine(in)</text>
        <dbReference type="Rhea" id="RHEA:79395"/>
        <dbReference type="ChEBI" id="CHEBI:229957"/>
    </reaction>
</comment>
<accession>A0A168QUI5</accession>
<comment type="catalytic activity">
    <reaction evidence="4">
        <text>L-alpha-aminoacyl-L-arginine(out) = L-alpha-aminoacyl-L-arginine(in)</text>
        <dbReference type="Rhea" id="RHEA:79367"/>
        <dbReference type="ChEBI" id="CHEBI:229968"/>
    </reaction>
</comment>
<evidence type="ECO:0000256" key="5">
    <source>
        <dbReference type="ARBA" id="ARBA00044884"/>
    </source>
</evidence>
<dbReference type="InterPro" id="IPR052187">
    <property type="entry name" value="MFSD1"/>
</dbReference>
<dbReference type="InterPro" id="IPR011701">
    <property type="entry name" value="MFS"/>
</dbReference>
<comment type="subcellular location">
    <subcellularLocation>
        <location evidence="1">Membrane</location>
        <topology evidence="1">Multi-pass membrane protein</topology>
    </subcellularLocation>
</comment>
<evidence type="ECO:0000256" key="9">
    <source>
        <dbReference type="ARBA" id="ARBA00044899"/>
    </source>
</evidence>
<keyword evidence="19" id="KW-0812">Transmembrane</keyword>
<keyword evidence="19" id="KW-0472">Membrane</keyword>
<evidence type="ECO:0000256" key="8">
    <source>
        <dbReference type="ARBA" id="ARBA00044898"/>
    </source>
</evidence>
<feature type="transmembrane region" description="Helical" evidence="19">
    <location>
        <begin position="323"/>
        <end position="340"/>
    </location>
</feature>
<evidence type="ECO:0000256" key="11">
    <source>
        <dbReference type="ARBA" id="ARBA00044903"/>
    </source>
</evidence>